<comment type="caution">
    <text evidence="4">The sequence shown here is derived from an EMBL/GenBank/DDBJ whole genome shotgun (WGS) entry which is preliminary data.</text>
</comment>
<proteinExistence type="predicted"/>
<dbReference type="Gene3D" id="3.30.70.270">
    <property type="match status" value="1"/>
</dbReference>
<accession>A0A841RB08</accession>
<dbReference type="RefSeq" id="WP_184746800.1">
    <property type="nucleotide sequence ID" value="NZ_JACHGJ010000003.1"/>
</dbReference>
<evidence type="ECO:0000259" key="3">
    <source>
        <dbReference type="PROSITE" id="PS50887"/>
    </source>
</evidence>
<dbReference type="EC" id="2.7.7.65" evidence="1"/>
<sequence length="311" mass="35582">MSQIGFGLISEIFNRIDFGMILIDNHDKIVIWNDFVSRHCQKDPASVRGEDLFEVFPDLPRTWLNVKFRGVRQLRNISKVSWEQRPVLFNFPSGGTMLQDCDFIPVNNPGTDEVYICIIIKDVSESAKNKMELNELIKINKSLEEITNIDALTEVFNRRSILQALKDKMSEARDNAEPLYLCMFDLDHFKNINDTYGHIVGDRVLKYVSQTVSSLMKKDMLFGRYGGEEFMIILQGETLDDVLSWIDEVRSCISSGSIETREGSVKISASFGIAEFSGLMKDDLELIHSADVALYRAKKEGRNRIILYSQK</sequence>
<comment type="catalytic activity">
    <reaction evidence="2">
        <text>2 GTP = 3',3'-c-di-GMP + 2 diphosphate</text>
        <dbReference type="Rhea" id="RHEA:24898"/>
        <dbReference type="ChEBI" id="CHEBI:33019"/>
        <dbReference type="ChEBI" id="CHEBI:37565"/>
        <dbReference type="ChEBI" id="CHEBI:58805"/>
        <dbReference type="EC" id="2.7.7.65"/>
    </reaction>
</comment>
<dbReference type="InterPro" id="IPR050469">
    <property type="entry name" value="Diguanylate_Cyclase"/>
</dbReference>
<reference evidence="4 5" key="1">
    <citation type="submission" date="2020-08" db="EMBL/GenBank/DDBJ databases">
        <title>Genomic Encyclopedia of Type Strains, Phase IV (KMG-IV): sequencing the most valuable type-strain genomes for metagenomic binning, comparative biology and taxonomic classification.</title>
        <authorList>
            <person name="Goeker M."/>
        </authorList>
    </citation>
    <scope>NUCLEOTIDE SEQUENCE [LARGE SCALE GENOMIC DNA]</scope>
    <source>
        <strain evidence="4 5">DSM 2461</strain>
    </source>
</reference>
<evidence type="ECO:0000256" key="1">
    <source>
        <dbReference type="ARBA" id="ARBA00012528"/>
    </source>
</evidence>
<evidence type="ECO:0000313" key="5">
    <source>
        <dbReference type="Proteomes" id="UP000587760"/>
    </source>
</evidence>
<dbReference type="NCBIfam" id="TIGR00254">
    <property type="entry name" value="GGDEF"/>
    <property type="match status" value="1"/>
</dbReference>
<dbReference type="FunFam" id="3.30.70.270:FF:000001">
    <property type="entry name" value="Diguanylate cyclase domain protein"/>
    <property type="match status" value="1"/>
</dbReference>
<dbReference type="AlphaFoldDB" id="A0A841RB08"/>
<dbReference type="PANTHER" id="PTHR45138">
    <property type="entry name" value="REGULATORY COMPONENTS OF SENSORY TRANSDUCTION SYSTEM"/>
    <property type="match status" value="1"/>
</dbReference>
<name>A0A841RB08_9SPIO</name>
<dbReference type="Pfam" id="PF00990">
    <property type="entry name" value="GGDEF"/>
    <property type="match status" value="1"/>
</dbReference>
<feature type="domain" description="GGDEF" evidence="3">
    <location>
        <begin position="177"/>
        <end position="310"/>
    </location>
</feature>
<organism evidence="4 5">
    <name type="scientific">Spirochaeta isovalerica</name>
    <dbReference type="NCBI Taxonomy" id="150"/>
    <lineage>
        <taxon>Bacteria</taxon>
        <taxon>Pseudomonadati</taxon>
        <taxon>Spirochaetota</taxon>
        <taxon>Spirochaetia</taxon>
        <taxon>Spirochaetales</taxon>
        <taxon>Spirochaetaceae</taxon>
        <taxon>Spirochaeta</taxon>
    </lineage>
</organism>
<dbReference type="PROSITE" id="PS50887">
    <property type="entry name" value="GGDEF"/>
    <property type="match status" value="1"/>
</dbReference>
<dbReference type="InterPro" id="IPR029787">
    <property type="entry name" value="Nucleotide_cyclase"/>
</dbReference>
<evidence type="ECO:0000256" key="2">
    <source>
        <dbReference type="ARBA" id="ARBA00034247"/>
    </source>
</evidence>
<evidence type="ECO:0000313" key="4">
    <source>
        <dbReference type="EMBL" id="MBB6480541.1"/>
    </source>
</evidence>
<dbReference type="Gene3D" id="3.30.450.20">
    <property type="entry name" value="PAS domain"/>
    <property type="match status" value="1"/>
</dbReference>
<dbReference type="InterPro" id="IPR035965">
    <property type="entry name" value="PAS-like_dom_sf"/>
</dbReference>
<keyword evidence="5" id="KW-1185">Reference proteome</keyword>
<dbReference type="Proteomes" id="UP000587760">
    <property type="component" value="Unassembled WGS sequence"/>
</dbReference>
<dbReference type="SUPFAM" id="SSF55785">
    <property type="entry name" value="PYP-like sensor domain (PAS domain)"/>
    <property type="match status" value="1"/>
</dbReference>
<dbReference type="CDD" id="cd01949">
    <property type="entry name" value="GGDEF"/>
    <property type="match status" value="1"/>
</dbReference>
<dbReference type="SUPFAM" id="SSF55073">
    <property type="entry name" value="Nucleotide cyclase"/>
    <property type="match status" value="1"/>
</dbReference>
<dbReference type="GO" id="GO:0052621">
    <property type="term" value="F:diguanylate cyclase activity"/>
    <property type="evidence" value="ECO:0007669"/>
    <property type="project" value="UniProtKB-EC"/>
</dbReference>
<dbReference type="PANTHER" id="PTHR45138:SF9">
    <property type="entry name" value="DIGUANYLATE CYCLASE DGCM-RELATED"/>
    <property type="match status" value="1"/>
</dbReference>
<dbReference type="InterPro" id="IPR000160">
    <property type="entry name" value="GGDEF_dom"/>
</dbReference>
<gene>
    <name evidence="4" type="ORF">HNR50_002204</name>
</gene>
<dbReference type="SMART" id="SM00267">
    <property type="entry name" value="GGDEF"/>
    <property type="match status" value="1"/>
</dbReference>
<dbReference type="EMBL" id="JACHGJ010000003">
    <property type="protein sequence ID" value="MBB6480541.1"/>
    <property type="molecule type" value="Genomic_DNA"/>
</dbReference>
<protein>
    <recommendedName>
        <fullName evidence="1">diguanylate cyclase</fullName>
        <ecNumber evidence="1">2.7.7.65</ecNumber>
    </recommendedName>
</protein>
<dbReference type="InterPro" id="IPR043128">
    <property type="entry name" value="Rev_trsase/Diguanyl_cyclase"/>
</dbReference>